<feature type="transmembrane region" description="Helical" evidence="8">
    <location>
        <begin position="128"/>
        <end position="147"/>
    </location>
</feature>
<dbReference type="EMBL" id="BAFB01000182">
    <property type="protein sequence ID" value="GAB35796.1"/>
    <property type="molecule type" value="Genomic_DNA"/>
</dbReference>
<feature type="transmembrane region" description="Helical" evidence="8">
    <location>
        <begin position="369"/>
        <end position="387"/>
    </location>
</feature>
<reference evidence="10" key="1">
    <citation type="submission" date="2012-02" db="EMBL/GenBank/DDBJ databases">
        <title>Whole genome shotgun sequence of Gordonia otitidis NBRC 100426.</title>
        <authorList>
            <person name="Yoshida I."/>
            <person name="Hosoyama A."/>
            <person name="Tsuchikane K."/>
            <person name="Katsumata H."/>
            <person name="Yamazaki S."/>
            <person name="Fujita N."/>
        </authorList>
    </citation>
    <scope>NUCLEOTIDE SEQUENCE [LARGE SCALE GENOMIC DNA]</scope>
    <source>
        <strain evidence="10">NBRC 100426</strain>
    </source>
</reference>
<dbReference type="GO" id="GO:0042907">
    <property type="term" value="F:xanthine transmembrane transporter activity"/>
    <property type="evidence" value="ECO:0007669"/>
    <property type="project" value="TreeGrafter"/>
</dbReference>
<evidence type="ECO:0000256" key="3">
    <source>
        <dbReference type="ARBA" id="ARBA00022448"/>
    </source>
</evidence>
<keyword evidence="6 8" id="KW-1133">Transmembrane helix</keyword>
<feature type="transmembrane region" description="Helical" evidence="8">
    <location>
        <begin position="46"/>
        <end position="68"/>
    </location>
</feature>
<dbReference type="InterPro" id="IPR057893">
    <property type="entry name" value="LRV_2"/>
</dbReference>
<dbReference type="Pfam" id="PF25591">
    <property type="entry name" value="LRV_2"/>
    <property type="match status" value="1"/>
</dbReference>
<feature type="domain" description="Leucine rich repeat variant" evidence="9">
    <location>
        <begin position="503"/>
        <end position="555"/>
    </location>
</feature>
<name>H5TQN8_GORO1</name>
<feature type="transmembrane region" description="Helical" evidence="8">
    <location>
        <begin position="190"/>
        <end position="207"/>
    </location>
</feature>
<feature type="transmembrane region" description="Helical" evidence="8">
    <location>
        <begin position="439"/>
        <end position="461"/>
    </location>
</feature>
<dbReference type="InterPro" id="IPR017588">
    <property type="entry name" value="UacT-like"/>
</dbReference>
<dbReference type="STRING" id="1108044.GOOTI_182_00680"/>
<keyword evidence="4" id="KW-1003">Cell membrane</keyword>
<dbReference type="AlphaFoldDB" id="H5TQN8"/>
<dbReference type="NCBIfam" id="NF037981">
    <property type="entry name" value="NCS2_1"/>
    <property type="match status" value="1"/>
</dbReference>
<evidence type="ECO:0000259" key="9">
    <source>
        <dbReference type="Pfam" id="PF25591"/>
    </source>
</evidence>
<evidence type="ECO:0000256" key="6">
    <source>
        <dbReference type="ARBA" id="ARBA00022989"/>
    </source>
</evidence>
<dbReference type="PROSITE" id="PS01116">
    <property type="entry name" value="XANTH_URACIL_PERMASE"/>
    <property type="match status" value="1"/>
</dbReference>
<keyword evidence="5 8" id="KW-0812">Transmembrane</keyword>
<feature type="transmembrane region" description="Helical" evidence="8">
    <location>
        <begin position="154"/>
        <end position="178"/>
    </location>
</feature>
<keyword evidence="11" id="KW-1185">Reference proteome</keyword>
<dbReference type="GO" id="GO:0005886">
    <property type="term" value="C:plasma membrane"/>
    <property type="evidence" value="ECO:0007669"/>
    <property type="project" value="UniProtKB-SubCell"/>
</dbReference>
<dbReference type="PANTHER" id="PTHR42810:SF4">
    <property type="entry name" value="URIC ACID TRANSPORTER UACT"/>
    <property type="match status" value="1"/>
</dbReference>
<comment type="caution">
    <text evidence="10">The sequence shown here is derived from an EMBL/GenBank/DDBJ whole genome shotgun (WGS) entry which is preliminary data.</text>
</comment>
<feature type="transmembrane region" description="Helical" evidence="8">
    <location>
        <begin position="74"/>
        <end position="96"/>
    </location>
</feature>
<proteinExistence type="inferred from homology"/>
<evidence type="ECO:0000256" key="5">
    <source>
        <dbReference type="ARBA" id="ARBA00022692"/>
    </source>
</evidence>
<evidence type="ECO:0000256" key="8">
    <source>
        <dbReference type="SAM" id="Phobius"/>
    </source>
</evidence>
<gene>
    <name evidence="10" type="ORF">GOOTI_182_00680</name>
</gene>
<evidence type="ECO:0000256" key="4">
    <source>
        <dbReference type="ARBA" id="ARBA00022475"/>
    </source>
</evidence>
<sequence length="577" mass="60700">MPETSEPYTQCMTVLDTIKHGRKSTRPVDDIPPLARLFPLGLQHVMAMYAGAVAVPLIVGGAMVGAGQMRSDEIVHLITADLFVAGIATILQAVGFWRFGVRLPLMQGVTFAAVGPMITIGLNHGITAIYGSVIACGVFMMLVAPIVGRLIRFFPPLVTGTIILIIGISLMSVAAGWFGGGTAKGADFGAPKSIAFGFLTLLIIILLERLGPPAVKRISILLGLIAGTLISIPFGMTDWSHVGSSSWFAVPEPFYFGFPSFDVSSIIAMIIVALVIMTETTGDIVAVGEIVDEKITPQRLADGMRADGAGTVLGGIFNTFPYTAFAQNVGLVAITNVKSRHVATCAGVILVILGLVPKMAAIIEGIPQPVLGGAGVALFGMVAASGVRTLTKVKFNNSNIVVVAISVGVAMLTEASLSYTNDSGQDIALDLYGKFPDWFQTIFHSGISAGAICAIVLNLVFNWRSTSPDPVDYHNTGEIDVAGDNVGISGSDAPRGAAFDPRDALAAADPNTSPETLKILAEHDAGLHPFIVTNPSAPKELCDWIRAQGDPKVERLFDKWDDVTDGKFSSRGQDAPA</sequence>
<evidence type="ECO:0000256" key="1">
    <source>
        <dbReference type="ARBA" id="ARBA00004651"/>
    </source>
</evidence>
<keyword evidence="7 8" id="KW-0472">Membrane</keyword>
<protein>
    <submittedName>
        <fullName evidence="10">Uric acid permease</fullName>
    </submittedName>
</protein>
<feature type="transmembrane region" description="Helical" evidence="8">
    <location>
        <begin position="399"/>
        <end position="419"/>
    </location>
</feature>
<dbReference type="PANTHER" id="PTHR42810">
    <property type="entry name" value="PURINE PERMEASE C1399.01C-RELATED"/>
    <property type="match status" value="1"/>
</dbReference>
<evidence type="ECO:0000256" key="7">
    <source>
        <dbReference type="ARBA" id="ARBA00023136"/>
    </source>
</evidence>
<dbReference type="Proteomes" id="UP000005038">
    <property type="component" value="Unassembled WGS sequence"/>
</dbReference>
<accession>H5TQN8</accession>
<feature type="transmembrane region" description="Helical" evidence="8">
    <location>
        <begin position="342"/>
        <end position="363"/>
    </location>
</feature>
<dbReference type="InterPro" id="IPR006043">
    <property type="entry name" value="NCS2"/>
</dbReference>
<dbReference type="InterPro" id="IPR006042">
    <property type="entry name" value="Xan_ur_permease"/>
</dbReference>
<feature type="transmembrane region" description="Helical" evidence="8">
    <location>
        <begin position="256"/>
        <end position="276"/>
    </location>
</feature>
<dbReference type="NCBIfam" id="TIGR00801">
    <property type="entry name" value="ncs2"/>
    <property type="match status" value="1"/>
</dbReference>
<comment type="similarity">
    <text evidence="2">Belongs to the nucleobase:cation symporter-2 (NCS2) (TC 2.A.40) family.</text>
</comment>
<keyword evidence="3" id="KW-0813">Transport</keyword>
<feature type="transmembrane region" description="Helical" evidence="8">
    <location>
        <begin position="219"/>
        <end position="236"/>
    </location>
</feature>
<evidence type="ECO:0000313" key="10">
    <source>
        <dbReference type="EMBL" id="GAB35796.1"/>
    </source>
</evidence>
<dbReference type="Pfam" id="PF00860">
    <property type="entry name" value="Xan_ur_permease"/>
    <property type="match status" value="1"/>
</dbReference>
<comment type="subcellular location">
    <subcellularLocation>
        <location evidence="1">Cell membrane</location>
        <topology evidence="1">Multi-pass membrane protein</topology>
    </subcellularLocation>
</comment>
<evidence type="ECO:0000256" key="2">
    <source>
        <dbReference type="ARBA" id="ARBA00008821"/>
    </source>
</evidence>
<evidence type="ECO:0000313" key="11">
    <source>
        <dbReference type="Proteomes" id="UP000005038"/>
    </source>
</evidence>
<organism evidence="10 11">
    <name type="scientific">Gordonia otitidis (strain DSM 44809 / CCUG 52243 / JCM 12355 / NBRC 100426 / IFM 10032)</name>
    <dbReference type="NCBI Taxonomy" id="1108044"/>
    <lineage>
        <taxon>Bacteria</taxon>
        <taxon>Bacillati</taxon>
        <taxon>Actinomycetota</taxon>
        <taxon>Actinomycetes</taxon>
        <taxon>Mycobacteriales</taxon>
        <taxon>Gordoniaceae</taxon>
        <taxon>Gordonia</taxon>
    </lineage>
</organism>
<dbReference type="NCBIfam" id="TIGR03173">
    <property type="entry name" value="pbuX"/>
    <property type="match status" value="1"/>
</dbReference>